<keyword evidence="5" id="KW-1185">Reference proteome</keyword>
<feature type="transmembrane region" description="Helical" evidence="2">
    <location>
        <begin position="92"/>
        <end position="119"/>
    </location>
</feature>
<gene>
    <name evidence="4" type="ORF">SAMN05444363_2969</name>
</gene>
<proteinExistence type="predicted"/>
<evidence type="ECO:0000256" key="1">
    <source>
        <dbReference type="SAM" id="MobiDB-lite"/>
    </source>
</evidence>
<dbReference type="InterPro" id="IPR052173">
    <property type="entry name" value="Beta-lactam_resp_regulator"/>
</dbReference>
<organism evidence="4 5">
    <name type="scientific">Flavobacterium terrae</name>
    <dbReference type="NCBI Taxonomy" id="415425"/>
    <lineage>
        <taxon>Bacteria</taxon>
        <taxon>Pseudomonadati</taxon>
        <taxon>Bacteroidota</taxon>
        <taxon>Flavobacteriia</taxon>
        <taxon>Flavobacteriales</taxon>
        <taxon>Flavobacteriaceae</taxon>
        <taxon>Flavobacterium</taxon>
    </lineage>
</organism>
<feature type="region of interest" description="Disordered" evidence="1">
    <location>
        <begin position="541"/>
        <end position="563"/>
    </location>
</feature>
<reference evidence="5" key="1">
    <citation type="submission" date="2016-11" db="EMBL/GenBank/DDBJ databases">
        <authorList>
            <person name="Varghese N."/>
            <person name="Submissions S."/>
        </authorList>
    </citation>
    <scope>NUCLEOTIDE SEQUENCE [LARGE SCALE GENOMIC DNA]</scope>
    <source>
        <strain evidence="5">DSM 18829</strain>
    </source>
</reference>
<dbReference type="InterPro" id="IPR008756">
    <property type="entry name" value="Peptidase_M56"/>
</dbReference>
<dbReference type="RefSeq" id="WP_073312258.1">
    <property type="nucleotide sequence ID" value="NZ_FQZI01000008.1"/>
</dbReference>
<name>A0A1M6HCU5_9FLAO</name>
<feature type="domain" description="Peptidase M56" evidence="3">
    <location>
        <begin position="154"/>
        <end position="256"/>
    </location>
</feature>
<accession>A0A1M6HCU5</accession>
<sequence length="605" mass="71617">MENIFIYFLKANALITVYFLAYHFLLRKETFFNTNRWFLLAGLFTSAVLPLFFIKKTIWVEKPEFSINDLIQYANVPVSKANESFTIDWDQIIISSYILISAFLLAKVVTNLISLVKLLRNKEVIKRDKFSLVDLNEDIAPFSFFSYIVFNSNYYTNEELRSILLHEKVHSQEKHSIDVLIAKLFCILFWFNPFMWLYKKAMLQNLEYIADNKACQQIEDKKIYQRALLKVVSNQNCLAITNHFYQSLIKNRIVMLNKNQSHKRNSWKYSVVIPALVAFFIVFQVKVIAQERERKIVEKQENKKVVSIVIDKNTSDNDIKKDAEMLKNEHDVNLKVSKVKRNSQGEITGIKVEYKDKNGNNGSMQSQSDTPIEPIHFYKESSDEGKNRIGFGKPKMELRRPQRIKRLAEVSKDFDEEELERKIEKEIDENLEKSFAWSFSDDDHDSKSIERRIVIRKDGKNGKPEVIINGEKLDIPYADLEKMDKDFNGKFEFKSGDNGPFIFKFNDEEMMRFSPEDIEKIKSEAMESSRINMKKMKEHMEKMRPEMEKMREKMEWSKEDRNIEMQKAREEMLKAREEMLKAREEMKKAREEMEKAKVEMKTRKA</sequence>
<keyword evidence="2" id="KW-0812">Transmembrane</keyword>
<feature type="transmembrane region" description="Helical" evidence="2">
    <location>
        <begin position="6"/>
        <end position="25"/>
    </location>
</feature>
<evidence type="ECO:0000259" key="3">
    <source>
        <dbReference type="Pfam" id="PF05569"/>
    </source>
</evidence>
<evidence type="ECO:0000313" key="4">
    <source>
        <dbReference type="EMBL" id="SHJ19909.1"/>
    </source>
</evidence>
<evidence type="ECO:0000313" key="5">
    <source>
        <dbReference type="Proteomes" id="UP000184488"/>
    </source>
</evidence>
<dbReference type="Proteomes" id="UP000184488">
    <property type="component" value="Unassembled WGS sequence"/>
</dbReference>
<dbReference type="EMBL" id="FQZI01000008">
    <property type="protein sequence ID" value="SHJ19909.1"/>
    <property type="molecule type" value="Genomic_DNA"/>
</dbReference>
<dbReference type="AlphaFoldDB" id="A0A1M6HCU5"/>
<evidence type="ECO:0000256" key="2">
    <source>
        <dbReference type="SAM" id="Phobius"/>
    </source>
</evidence>
<feature type="transmembrane region" description="Helical" evidence="2">
    <location>
        <begin position="37"/>
        <end position="54"/>
    </location>
</feature>
<dbReference type="CDD" id="cd07341">
    <property type="entry name" value="M56_BlaR1_MecR1_like"/>
    <property type="match status" value="1"/>
</dbReference>
<feature type="region of interest" description="Disordered" evidence="1">
    <location>
        <begin position="583"/>
        <end position="605"/>
    </location>
</feature>
<protein>
    <submittedName>
        <fullName evidence="4">BlaR1 peptidase M56</fullName>
    </submittedName>
</protein>
<keyword evidence="2" id="KW-0472">Membrane</keyword>
<dbReference type="STRING" id="415425.SAMN05444363_2969"/>
<dbReference type="PANTHER" id="PTHR34978:SF3">
    <property type="entry name" value="SLR0241 PROTEIN"/>
    <property type="match status" value="1"/>
</dbReference>
<dbReference type="OrthoDB" id="1522859at2"/>
<feature type="transmembrane region" description="Helical" evidence="2">
    <location>
        <begin position="180"/>
        <end position="198"/>
    </location>
</feature>
<dbReference type="Pfam" id="PF05569">
    <property type="entry name" value="Peptidase_M56"/>
    <property type="match status" value="1"/>
</dbReference>
<keyword evidence="2" id="KW-1133">Transmembrane helix</keyword>
<dbReference type="PANTHER" id="PTHR34978">
    <property type="entry name" value="POSSIBLE SENSOR-TRANSDUCER PROTEIN BLAR"/>
    <property type="match status" value="1"/>
</dbReference>